<proteinExistence type="predicted"/>
<feature type="transmembrane region" description="Helical" evidence="6">
    <location>
        <begin position="351"/>
        <end position="370"/>
    </location>
</feature>
<keyword evidence="5" id="KW-0325">Glycoprotein</keyword>
<dbReference type="InterPro" id="IPR020846">
    <property type="entry name" value="MFS_dom"/>
</dbReference>
<evidence type="ECO:0000256" key="5">
    <source>
        <dbReference type="ARBA" id="ARBA00023180"/>
    </source>
</evidence>
<evidence type="ECO:0000256" key="2">
    <source>
        <dbReference type="ARBA" id="ARBA00022692"/>
    </source>
</evidence>
<comment type="subcellular location">
    <subcellularLocation>
        <location evidence="1">Membrane</location>
        <topology evidence="1">Multi-pass membrane protein</topology>
    </subcellularLocation>
</comment>
<evidence type="ECO:0000256" key="1">
    <source>
        <dbReference type="ARBA" id="ARBA00004141"/>
    </source>
</evidence>
<dbReference type="InterPro" id="IPR050549">
    <property type="entry name" value="MFS_Trehalose_Transporter"/>
</dbReference>
<dbReference type="PRINTS" id="PR00171">
    <property type="entry name" value="SUGRTRNSPORT"/>
</dbReference>
<dbReference type="InterPro" id="IPR005828">
    <property type="entry name" value="MFS_sugar_transport-like"/>
</dbReference>
<evidence type="ECO:0000256" key="3">
    <source>
        <dbReference type="ARBA" id="ARBA00022989"/>
    </source>
</evidence>
<evidence type="ECO:0000256" key="6">
    <source>
        <dbReference type="SAM" id="Phobius"/>
    </source>
</evidence>
<dbReference type="InterPro" id="IPR003663">
    <property type="entry name" value="Sugar/inositol_transpt"/>
</dbReference>
<dbReference type="PANTHER" id="PTHR48021">
    <property type="match status" value="1"/>
</dbReference>
<keyword evidence="3 6" id="KW-1133">Transmembrane helix</keyword>
<reference evidence="8" key="1">
    <citation type="submission" date="2022-01" db="EMBL/GenBank/DDBJ databases">
        <authorList>
            <person name="King R."/>
        </authorList>
    </citation>
    <scope>NUCLEOTIDE SEQUENCE</scope>
</reference>
<dbReference type="Proteomes" id="UP001153737">
    <property type="component" value="Chromosome 15"/>
</dbReference>
<protein>
    <recommendedName>
        <fullName evidence="7">Major facilitator superfamily (MFS) profile domain-containing protein</fullName>
    </recommendedName>
</protein>
<dbReference type="PANTHER" id="PTHR48021:SF46">
    <property type="entry name" value="MAJOR FACILITATOR SUPERFAMILY (MFS) PROFILE DOMAIN-CONTAINING PROTEIN"/>
    <property type="match status" value="1"/>
</dbReference>
<feature type="transmembrane region" description="Helical" evidence="6">
    <location>
        <begin position="382"/>
        <end position="402"/>
    </location>
</feature>
<keyword evidence="4 6" id="KW-0472">Membrane</keyword>
<keyword evidence="9" id="KW-1185">Reference proteome</keyword>
<dbReference type="OrthoDB" id="4142200at2759"/>
<dbReference type="GO" id="GO:0022857">
    <property type="term" value="F:transmembrane transporter activity"/>
    <property type="evidence" value="ECO:0007669"/>
    <property type="project" value="InterPro"/>
</dbReference>
<dbReference type="SUPFAM" id="SSF103473">
    <property type="entry name" value="MFS general substrate transporter"/>
    <property type="match status" value="1"/>
</dbReference>
<accession>A0A9N9SG49</accession>
<evidence type="ECO:0000256" key="4">
    <source>
        <dbReference type="ARBA" id="ARBA00023136"/>
    </source>
</evidence>
<feature type="transmembrane region" description="Helical" evidence="6">
    <location>
        <begin position="110"/>
        <end position="132"/>
    </location>
</feature>
<dbReference type="AlphaFoldDB" id="A0A9N9SG49"/>
<feature type="domain" description="Major facilitator superfamily (MFS) profile" evidence="7">
    <location>
        <begin position="12"/>
        <end position="406"/>
    </location>
</feature>
<feature type="transmembrane region" description="Helical" evidence="6">
    <location>
        <begin position="86"/>
        <end position="104"/>
    </location>
</feature>
<name>A0A9N9SG49_PHACE</name>
<feature type="transmembrane region" description="Helical" evidence="6">
    <location>
        <begin position="58"/>
        <end position="77"/>
    </location>
</feature>
<dbReference type="Pfam" id="PF00083">
    <property type="entry name" value="Sugar_tr"/>
    <property type="match status" value="1"/>
</dbReference>
<reference evidence="8" key="2">
    <citation type="submission" date="2022-10" db="EMBL/GenBank/DDBJ databases">
        <authorList>
            <consortium name="ENA_rothamsted_submissions"/>
            <consortium name="culmorum"/>
            <person name="King R."/>
        </authorList>
    </citation>
    <scope>NUCLEOTIDE SEQUENCE</scope>
</reference>
<feature type="transmembrane region" description="Helical" evidence="6">
    <location>
        <begin position="315"/>
        <end position="339"/>
    </location>
</feature>
<feature type="transmembrane region" description="Helical" evidence="6">
    <location>
        <begin position="282"/>
        <end position="303"/>
    </location>
</feature>
<dbReference type="GO" id="GO:0016020">
    <property type="term" value="C:membrane"/>
    <property type="evidence" value="ECO:0007669"/>
    <property type="project" value="UniProtKB-SubCell"/>
</dbReference>
<dbReference type="InterPro" id="IPR036259">
    <property type="entry name" value="MFS_trans_sf"/>
</dbReference>
<feature type="transmembrane region" description="Helical" evidence="6">
    <location>
        <begin position="221"/>
        <end position="242"/>
    </location>
</feature>
<dbReference type="EMBL" id="OU896721">
    <property type="protein sequence ID" value="CAG9817079.1"/>
    <property type="molecule type" value="Genomic_DNA"/>
</dbReference>
<organism evidence="8 9">
    <name type="scientific">Phaedon cochleariae</name>
    <name type="common">Mustard beetle</name>
    <dbReference type="NCBI Taxonomy" id="80249"/>
    <lineage>
        <taxon>Eukaryota</taxon>
        <taxon>Metazoa</taxon>
        <taxon>Ecdysozoa</taxon>
        <taxon>Arthropoda</taxon>
        <taxon>Hexapoda</taxon>
        <taxon>Insecta</taxon>
        <taxon>Pterygota</taxon>
        <taxon>Neoptera</taxon>
        <taxon>Endopterygota</taxon>
        <taxon>Coleoptera</taxon>
        <taxon>Polyphaga</taxon>
        <taxon>Cucujiformia</taxon>
        <taxon>Chrysomeloidea</taxon>
        <taxon>Chrysomelidae</taxon>
        <taxon>Chrysomelinae</taxon>
        <taxon>Chrysomelini</taxon>
        <taxon>Phaedon</taxon>
    </lineage>
</organism>
<dbReference type="PROSITE" id="PS50850">
    <property type="entry name" value="MFS"/>
    <property type="match status" value="1"/>
</dbReference>
<evidence type="ECO:0000313" key="9">
    <source>
        <dbReference type="Proteomes" id="UP001153737"/>
    </source>
</evidence>
<dbReference type="PROSITE" id="PS00216">
    <property type="entry name" value="SUGAR_TRANSPORT_1"/>
    <property type="match status" value="2"/>
</dbReference>
<sequence>MTSTNIFEGTFPQLVAVLTGTLAAISDGMQYGWTAPVIPILLGPDSPVKTSKNQAEWLELLLMIGSFSGLTLTMYLVDKIGRKRSILLSSFVTLIVWIVIAVAPRIEYIFVARLFAGAAGNMAFVATPMYIAEIADQKIRGFLSSIIYLMMLNLPTRYLLFRDQPEAARSSLKRLRPASANVEKELEDIQQAVERQRTERGRIQDLVVVASNRRAILIMTILNGAQHFSSISVFLMNLHVILEAAGSIYIDSSIAAIIFSFIMLVAATMASLSIDKYGRKTLLISSSISTGLCLLVIAIYFTLKSSGYDVDGISWIPIVSVMMYACAFKLGLGMVPIVLTAELFPTKMKAIGMTLADGIYVIAAVASLQIYQQLGDRYGLQYPFYVFSGSCFVAALFTYFLIPETKGKTLEQIQYILKGIDGPPKAENTSA</sequence>
<evidence type="ECO:0000259" key="7">
    <source>
        <dbReference type="PROSITE" id="PS50850"/>
    </source>
</evidence>
<dbReference type="Gene3D" id="1.20.1250.20">
    <property type="entry name" value="MFS general substrate transporter like domains"/>
    <property type="match status" value="2"/>
</dbReference>
<dbReference type="InterPro" id="IPR005829">
    <property type="entry name" value="Sugar_transporter_CS"/>
</dbReference>
<gene>
    <name evidence="8" type="ORF">PHAECO_LOCUS5059</name>
</gene>
<evidence type="ECO:0000313" key="8">
    <source>
        <dbReference type="EMBL" id="CAG9817079.1"/>
    </source>
</evidence>
<feature type="transmembrane region" description="Helical" evidence="6">
    <location>
        <begin position="248"/>
        <end position="270"/>
    </location>
</feature>
<keyword evidence="2 6" id="KW-0812">Transmembrane</keyword>